<dbReference type="Proteomes" id="UP000017840">
    <property type="component" value="Unassembled WGS sequence"/>
</dbReference>
<dbReference type="InterPro" id="IPR058464">
    <property type="entry name" value="DUF8151"/>
</dbReference>
<name>V4GSZ0_9EURY</name>
<comment type="caution">
    <text evidence="3">The sequence shown here is derived from an EMBL/GenBank/DDBJ whole genome shotgun (WGS) entry which is preliminary data.</text>
</comment>
<keyword evidence="1" id="KW-0812">Transmembrane</keyword>
<feature type="domain" description="DUF8151" evidence="2">
    <location>
        <begin position="1"/>
        <end position="79"/>
    </location>
</feature>
<gene>
    <name evidence="3" type="ORF">K933_10155</name>
</gene>
<evidence type="ECO:0000256" key="1">
    <source>
        <dbReference type="SAM" id="Phobius"/>
    </source>
</evidence>
<dbReference type="RefSeq" id="WP_023394614.1">
    <property type="nucleotide sequence ID" value="NZ_ASGZ01000032.1"/>
</dbReference>
<dbReference type="Pfam" id="PF26478">
    <property type="entry name" value="DUF8151"/>
    <property type="match status" value="1"/>
</dbReference>
<dbReference type="EMBL" id="ASGZ01000032">
    <property type="protein sequence ID" value="ESP88221.1"/>
    <property type="molecule type" value="Genomic_DNA"/>
</dbReference>
<keyword evidence="1" id="KW-1133">Transmembrane helix</keyword>
<evidence type="ECO:0000313" key="4">
    <source>
        <dbReference type="Proteomes" id="UP000017840"/>
    </source>
</evidence>
<evidence type="ECO:0000313" key="3">
    <source>
        <dbReference type="EMBL" id="ESP88221.1"/>
    </source>
</evidence>
<keyword evidence="4" id="KW-1185">Reference proteome</keyword>
<reference evidence="3 4" key="1">
    <citation type="journal article" date="2013" name="Genome Announc.">
        <title>Draft Genome Sequence of 'Candidatus Halobonum tyrrellensis' Strain G22, Isolated from the Hypersaline Waters of Lake Tyrrell, Australia.</title>
        <authorList>
            <person name="Ugalde J.A."/>
            <person name="Narasingarao P."/>
            <person name="Kuo S."/>
            <person name="Podell S."/>
            <person name="Allen E.E."/>
        </authorList>
    </citation>
    <scope>NUCLEOTIDE SEQUENCE [LARGE SCALE GENOMIC DNA]</scope>
    <source>
        <strain evidence="3 4">G22</strain>
    </source>
</reference>
<protein>
    <recommendedName>
        <fullName evidence="2">DUF8151 domain-containing protein</fullName>
    </recommendedName>
</protein>
<feature type="transmembrane region" description="Helical" evidence="1">
    <location>
        <begin position="44"/>
        <end position="66"/>
    </location>
</feature>
<dbReference type="STRING" id="1324957.K933_10155"/>
<accession>V4GSZ0</accession>
<evidence type="ECO:0000259" key="2">
    <source>
        <dbReference type="Pfam" id="PF26478"/>
    </source>
</evidence>
<dbReference type="AlphaFoldDB" id="V4GSZ0"/>
<keyword evidence="1" id="KW-0472">Membrane</keyword>
<feature type="transmembrane region" description="Helical" evidence="1">
    <location>
        <begin position="12"/>
        <end position="32"/>
    </location>
</feature>
<organism evidence="3 4">
    <name type="scientific">Candidatus Halobonum tyrrellensis G22</name>
    <dbReference type="NCBI Taxonomy" id="1324957"/>
    <lineage>
        <taxon>Archaea</taxon>
        <taxon>Methanobacteriati</taxon>
        <taxon>Methanobacteriota</taxon>
        <taxon>Stenosarchaea group</taxon>
        <taxon>Halobacteria</taxon>
        <taxon>Halobacteriales</taxon>
        <taxon>Haloferacaceae</taxon>
        <taxon>Candidatus Halobonum</taxon>
    </lineage>
</organism>
<dbReference type="OrthoDB" id="382228at2157"/>
<sequence length="87" mass="9367">MQDGLFDAVWAAFEWLLVAAGSVAFTGAGIRFEEVGRAALVAANIQHAAVDFLLAAVMLVWGLYLLGYRQVLPRTLAAFGRRNADAN</sequence>
<proteinExistence type="predicted"/>